<evidence type="ECO:0000256" key="1">
    <source>
        <dbReference type="ARBA" id="ARBA00022603"/>
    </source>
</evidence>
<evidence type="ECO:0000256" key="2">
    <source>
        <dbReference type="ARBA" id="ARBA00022679"/>
    </source>
</evidence>
<feature type="domain" description="Methyltransferase" evidence="4">
    <location>
        <begin position="62"/>
        <end position="153"/>
    </location>
</feature>
<evidence type="ECO:0000259" key="4">
    <source>
        <dbReference type="Pfam" id="PF13649"/>
    </source>
</evidence>
<proteinExistence type="predicted"/>
<keyword evidence="6" id="KW-1185">Reference proteome</keyword>
<evidence type="ECO:0000313" key="6">
    <source>
        <dbReference type="Proteomes" id="UP001462502"/>
    </source>
</evidence>
<organism evidence="5 6">
    <name type="scientific">Chromobacterium phragmitis</name>
    <dbReference type="NCBI Taxonomy" id="2202141"/>
    <lineage>
        <taxon>Bacteria</taxon>
        <taxon>Pseudomonadati</taxon>
        <taxon>Pseudomonadota</taxon>
        <taxon>Betaproteobacteria</taxon>
        <taxon>Neisseriales</taxon>
        <taxon>Chromobacteriaceae</taxon>
        <taxon>Chromobacterium</taxon>
    </lineage>
</organism>
<dbReference type="PANTHER" id="PTHR43861:SF1">
    <property type="entry name" value="TRANS-ACONITATE 2-METHYLTRANSFERASE"/>
    <property type="match status" value="1"/>
</dbReference>
<evidence type="ECO:0000256" key="3">
    <source>
        <dbReference type="SAM" id="MobiDB-lite"/>
    </source>
</evidence>
<reference evidence="5 6" key="1">
    <citation type="submission" date="2024-05" db="EMBL/GenBank/DDBJ databases">
        <authorList>
            <person name="De Oliveira J.P."/>
            <person name="Noriler S.A."/>
            <person name="De Oliveira A.G."/>
            <person name="Sipoli D.S."/>
        </authorList>
    </citation>
    <scope>NUCLEOTIDE SEQUENCE [LARGE SCALE GENOMIC DNA]</scope>
    <source>
        <strain evidence="5 6">LABIM192</strain>
    </source>
</reference>
<dbReference type="SUPFAM" id="SSF53335">
    <property type="entry name" value="S-adenosyl-L-methionine-dependent methyltransferases"/>
    <property type="match status" value="1"/>
</dbReference>
<name>A0ABV0IWE0_9NEIS</name>
<feature type="region of interest" description="Disordered" evidence="3">
    <location>
        <begin position="174"/>
        <end position="194"/>
    </location>
</feature>
<accession>A0ABV0IWE0</accession>
<dbReference type="InterPro" id="IPR029063">
    <property type="entry name" value="SAM-dependent_MTases_sf"/>
</dbReference>
<dbReference type="RefSeq" id="WP_347935966.1">
    <property type="nucleotide sequence ID" value="NZ_CP158160.1"/>
</dbReference>
<dbReference type="GO" id="GO:0008168">
    <property type="term" value="F:methyltransferase activity"/>
    <property type="evidence" value="ECO:0007669"/>
    <property type="project" value="UniProtKB-KW"/>
</dbReference>
<dbReference type="CDD" id="cd02440">
    <property type="entry name" value="AdoMet_MTases"/>
    <property type="match status" value="1"/>
</dbReference>
<dbReference type="Pfam" id="PF13649">
    <property type="entry name" value="Methyltransf_25"/>
    <property type="match status" value="1"/>
</dbReference>
<evidence type="ECO:0000313" key="5">
    <source>
        <dbReference type="EMBL" id="MEO9385579.1"/>
    </source>
</evidence>
<keyword evidence="2 5" id="KW-0808">Transferase</keyword>
<keyword evidence="1 5" id="KW-0489">Methyltransferase</keyword>
<dbReference type="GO" id="GO:0032259">
    <property type="term" value="P:methylation"/>
    <property type="evidence" value="ECO:0007669"/>
    <property type="project" value="UniProtKB-KW"/>
</dbReference>
<dbReference type="PANTHER" id="PTHR43861">
    <property type="entry name" value="TRANS-ACONITATE 2-METHYLTRANSFERASE-RELATED"/>
    <property type="match status" value="1"/>
</dbReference>
<protein>
    <submittedName>
        <fullName evidence="5">Class I SAM-dependent methyltransferase</fullName>
        <ecNumber evidence="5">2.1.1.-</ecNumber>
    </submittedName>
</protein>
<sequence length="235" mass="26533">MQGWPVVCYSGEWIEGLGMDQEDDGYAERVAFYDTVYEQPERALDLAWLRRWLPQQYVGRRVLELACGSGYWTQYLAPAARGYLALDASRGALSLARQRPGVAGAAFEAGEIEEMASPPQPFDAAFAGLWFSHLPRQRRESALAALHRALAPGALVMLLDNSEAQGAQHPVVEYDRDGNGYQRRPRHDGGDNRVLKNFPSEAEFRILLAPYGVSEMAVLRREHFWLLRYRLPSLH</sequence>
<dbReference type="InterPro" id="IPR041698">
    <property type="entry name" value="Methyltransf_25"/>
</dbReference>
<dbReference type="Proteomes" id="UP001462502">
    <property type="component" value="Unassembled WGS sequence"/>
</dbReference>
<gene>
    <name evidence="5" type="ORF">ABI908_15880</name>
</gene>
<dbReference type="EC" id="2.1.1.-" evidence="5"/>
<dbReference type="Gene3D" id="3.40.50.150">
    <property type="entry name" value="Vaccinia Virus protein VP39"/>
    <property type="match status" value="1"/>
</dbReference>
<dbReference type="EMBL" id="JBDXMI010000001">
    <property type="protein sequence ID" value="MEO9385579.1"/>
    <property type="molecule type" value="Genomic_DNA"/>
</dbReference>
<comment type="caution">
    <text evidence="5">The sequence shown here is derived from an EMBL/GenBank/DDBJ whole genome shotgun (WGS) entry which is preliminary data.</text>
</comment>